<evidence type="ECO:0000256" key="5">
    <source>
        <dbReference type="ARBA" id="ARBA00048462"/>
    </source>
</evidence>
<dbReference type="PANTHER" id="PTHR42681:SF1">
    <property type="entry name" value="MALONYL-COA-ACYL CARRIER PROTEIN TRANSACYLASE, MITOCHONDRIAL"/>
    <property type="match status" value="1"/>
</dbReference>
<dbReference type="InterPro" id="IPR016035">
    <property type="entry name" value="Acyl_Trfase/lysoPLipase"/>
</dbReference>
<evidence type="ECO:0000256" key="3">
    <source>
        <dbReference type="ARBA" id="ARBA00022679"/>
    </source>
</evidence>
<dbReference type="GO" id="GO:0006633">
    <property type="term" value="P:fatty acid biosynthetic process"/>
    <property type="evidence" value="ECO:0007669"/>
    <property type="project" value="TreeGrafter"/>
</dbReference>
<dbReference type="SMART" id="SM00827">
    <property type="entry name" value="PKS_AT"/>
    <property type="match status" value="1"/>
</dbReference>
<keyword evidence="3 6" id="KW-0808">Transferase</keyword>
<dbReference type="EC" id="2.3.1.39" evidence="1 6"/>
<keyword evidence="10" id="KW-1185">Reference proteome</keyword>
<dbReference type="STRING" id="206665.SAMN04488516_101234"/>
<protein>
    <recommendedName>
        <fullName evidence="2 6">Malonyl CoA-acyl carrier protein transacylase</fullName>
        <ecNumber evidence="1 6">2.3.1.39</ecNumber>
    </recommendedName>
</protein>
<dbReference type="Gene3D" id="3.40.366.10">
    <property type="entry name" value="Malonyl-Coenzyme A Acyl Carrier Protein, domain 2"/>
    <property type="match status" value="1"/>
</dbReference>
<evidence type="ECO:0000256" key="1">
    <source>
        <dbReference type="ARBA" id="ARBA00013258"/>
    </source>
</evidence>
<feature type="active site" evidence="7">
    <location>
        <position position="201"/>
    </location>
</feature>
<organism evidence="9 10">
    <name type="scientific">Desulfonauticus submarinus</name>
    <dbReference type="NCBI Taxonomy" id="206665"/>
    <lineage>
        <taxon>Bacteria</taxon>
        <taxon>Pseudomonadati</taxon>
        <taxon>Thermodesulfobacteriota</taxon>
        <taxon>Desulfovibrionia</taxon>
        <taxon>Desulfovibrionales</taxon>
        <taxon>Desulfonauticaceae</taxon>
        <taxon>Desulfonauticus</taxon>
    </lineage>
</organism>
<feature type="domain" description="Malonyl-CoA:ACP transacylase (MAT)" evidence="8">
    <location>
        <begin position="9"/>
        <end position="306"/>
    </location>
</feature>
<gene>
    <name evidence="9" type="ORF">SAMN04488516_101234</name>
</gene>
<dbReference type="EMBL" id="FNIN01000001">
    <property type="protein sequence ID" value="SDN26891.1"/>
    <property type="molecule type" value="Genomic_DNA"/>
</dbReference>
<evidence type="ECO:0000313" key="10">
    <source>
        <dbReference type="Proteomes" id="UP000199602"/>
    </source>
</evidence>
<dbReference type="RefSeq" id="WP_092062111.1">
    <property type="nucleotide sequence ID" value="NZ_FNIN01000001.1"/>
</dbReference>
<evidence type="ECO:0000256" key="7">
    <source>
        <dbReference type="PIRSR" id="PIRSR000446-1"/>
    </source>
</evidence>
<dbReference type="PANTHER" id="PTHR42681">
    <property type="entry name" value="MALONYL-COA-ACYL CARRIER PROTEIN TRANSACYLASE, MITOCHONDRIAL"/>
    <property type="match status" value="1"/>
</dbReference>
<feature type="active site" evidence="7">
    <location>
        <position position="92"/>
    </location>
</feature>
<dbReference type="InterPro" id="IPR024925">
    <property type="entry name" value="Malonyl_CoA-ACP_transAc"/>
</dbReference>
<dbReference type="Proteomes" id="UP000199602">
    <property type="component" value="Unassembled WGS sequence"/>
</dbReference>
<dbReference type="InterPro" id="IPR016036">
    <property type="entry name" value="Malonyl_transacylase_ACP-bd"/>
</dbReference>
<dbReference type="SUPFAM" id="SSF55048">
    <property type="entry name" value="Probable ACP-binding domain of malonyl-CoA ACP transacylase"/>
    <property type="match status" value="1"/>
</dbReference>
<dbReference type="AlphaFoldDB" id="A0A1H0A154"/>
<evidence type="ECO:0000256" key="2">
    <source>
        <dbReference type="ARBA" id="ARBA00018953"/>
    </source>
</evidence>
<dbReference type="GO" id="GO:0005829">
    <property type="term" value="C:cytosol"/>
    <property type="evidence" value="ECO:0007669"/>
    <property type="project" value="TreeGrafter"/>
</dbReference>
<comment type="catalytic activity">
    <reaction evidence="5 6">
        <text>holo-[ACP] + malonyl-CoA = malonyl-[ACP] + CoA</text>
        <dbReference type="Rhea" id="RHEA:41792"/>
        <dbReference type="Rhea" id="RHEA-COMP:9623"/>
        <dbReference type="Rhea" id="RHEA-COMP:9685"/>
        <dbReference type="ChEBI" id="CHEBI:57287"/>
        <dbReference type="ChEBI" id="CHEBI:57384"/>
        <dbReference type="ChEBI" id="CHEBI:64479"/>
        <dbReference type="ChEBI" id="CHEBI:78449"/>
        <dbReference type="EC" id="2.3.1.39"/>
    </reaction>
</comment>
<dbReference type="OrthoDB" id="9808564at2"/>
<dbReference type="SUPFAM" id="SSF52151">
    <property type="entry name" value="FabD/lysophospholipase-like"/>
    <property type="match status" value="1"/>
</dbReference>
<dbReference type="Gene3D" id="3.30.70.250">
    <property type="entry name" value="Malonyl-CoA ACP transacylase, ACP-binding"/>
    <property type="match status" value="1"/>
</dbReference>
<dbReference type="InterPro" id="IPR014043">
    <property type="entry name" value="Acyl_transferase_dom"/>
</dbReference>
<dbReference type="GO" id="GO:0004314">
    <property type="term" value="F:[acyl-carrier-protein] S-malonyltransferase activity"/>
    <property type="evidence" value="ECO:0007669"/>
    <property type="project" value="UniProtKB-EC"/>
</dbReference>
<dbReference type="InterPro" id="IPR050858">
    <property type="entry name" value="Mal-CoA-ACP_Trans/PKS_FabD"/>
</dbReference>
<sequence length="313" mass="35012">MTLFEGALLFPGQGSQEKGMGRDLAEFWPEAMDLWKIGEKISGFPLREIYWDGEAKDQAKTIYLQPAMTVVNLSLWFYLKSHLKPLSLAGHSLGEYSALVAAKVIEVQDALKLVSIRGKLMQEAGTFSPGAMVAVLKMPLSQLENLVSKLAEKGTILIANYNTYTQYVVSGEINLIDELVNNLKSYKGVRAIKLPVNGAFHSPLMREASLELAKEIEKVHFSSPDFPVYLNSTGEKELNPDRIKTVLKEQMISSVFWIQSIENMYKQGIYSYLEIGPKNVLSKMTAQILADKTDVKVYKCSNLKESKSFAEVK</sequence>
<evidence type="ECO:0000259" key="8">
    <source>
        <dbReference type="SMART" id="SM00827"/>
    </source>
</evidence>
<dbReference type="Pfam" id="PF00698">
    <property type="entry name" value="Acyl_transf_1"/>
    <property type="match status" value="1"/>
</dbReference>
<reference evidence="9 10" key="1">
    <citation type="submission" date="2016-10" db="EMBL/GenBank/DDBJ databases">
        <authorList>
            <person name="de Groot N.N."/>
        </authorList>
    </citation>
    <scope>NUCLEOTIDE SEQUENCE [LARGE SCALE GENOMIC DNA]</scope>
    <source>
        <strain evidence="9 10">DSM 15269</strain>
    </source>
</reference>
<dbReference type="InterPro" id="IPR001227">
    <property type="entry name" value="Ac_transferase_dom_sf"/>
</dbReference>
<dbReference type="PIRSF" id="PIRSF000446">
    <property type="entry name" value="Mct"/>
    <property type="match status" value="1"/>
</dbReference>
<evidence type="ECO:0000313" key="9">
    <source>
        <dbReference type="EMBL" id="SDN26891.1"/>
    </source>
</evidence>
<proteinExistence type="inferred from homology"/>
<evidence type="ECO:0000256" key="4">
    <source>
        <dbReference type="ARBA" id="ARBA00023315"/>
    </source>
</evidence>
<evidence type="ECO:0000256" key="6">
    <source>
        <dbReference type="PIRNR" id="PIRNR000446"/>
    </source>
</evidence>
<accession>A0A1H0A154</accession>
<comment type="similarity">
    <text evidence="6">Belongs to the fabD family.</text>
</comment>
<name>A0A1H0A154_9BACT</name>
<keyword evidence="4 6" id="KW-0012">Acyltransferase</keyword>